<evidence type="ECO:0000256" key="7">
    <source>
        <dbReference type="SAM" id="Phobius"/>
    </source>
</evidence>
<evidence type="ECO:0000313" key="9">
    <source>
        <dbReference type="EMBL" id="KAF0300722.1"/>
    </source>
</evidence>
<dbReference type="PANTHER" id="PTHR16172:SF2">
    <property type="entry name" value="MAJOR FACILITATOR SUPERFAMILY DOMAIN-CONTAINING PROTEIN 6"/>
    <property type="match status" value="1"/>
</dbReference>
<accession>A0A6A4WCX6</accession>
<dbReference type="CDD" id="cd17335">
    <property type="entry name" value="MFS_MFSD6"/>
    <property type="match status" value="1"/>
</dbReference>
<feature type="region of interest" description="Disordered" evidence="6">
    <location>
        <begin position="635"/>
        <end position="699"/>
    </location>
</feature>
<feature type="transmembrane region" description="Helical" evidence="7">
    <location>
        <begin position="139"/>
        <end position="156"/>
    </location>
</feature>
<feature type="transmembrane region" description="Helical" evidence="7">
    <location>
        <begin position="455"/>
        <end position="476"/>
    </location>
</feature>
<gene>
    <name evidence="9" type="primary">MFSD6_4</name>
    <name evidence="9" type="ORF">FJT64_003237</name>
</gene>
<name>A0A6A4WCX6_AMPAM</name>
<dbReference type="InterPro" id="IPR036259">
    <property type="entry name" value="MFS_trans_sf"/>
</dbReference>
<keyword evidence="3 7" id="KW-0812">Transmembrane</keyword>
<feature type="region of interest" description="Disordered" evidence="6">
    <location>
        <begin position="378"/>
        <end position="414"/>
    </location>
</feature>
<feature type="compositionally biased region" description="Basic and acidic residues" evidence="6">
    <location>
        <begin position="380"/>
        <end position="392"/>
    </location>
</feature>
<comment type="caution">
    <text evidence="9">The sequence shown here is derived from an EMBL/GenBank/DDBJ whole genome shotgun (WGS) entry which is preliminary data.</text>
</comment>
<dbReference type="AlphaFoldDB" id="A0A6A4WCX6"/>
<evidence type="ECO:0000313" key="10">
    <source>
        <dbReference type="Proteomes" id="UP000440578"/>
    </source>
</evidence>
<feature type="transmembrane region" description="Helical" evidence="7">
    <location>
        <begin position="271"/>
        <end position="301"/>
    </location>
</feature>
<evidence type="ECO:0000256" key="2">
    <source>
        <dbReference type="ARBA" id="ARBA00005241"/>
    </source>
</evidence>
<dbReference type="Pfam" id="PF12832">
    <property type="entry name" value="MFS_1_like"/>
    <property type="match status" value="1"/>
</dbReference>
<feature type="transmembrane region" description="Helical" evidence="7">
    <location>
        <begin position="608"/>
        <end position="628"/>
    </location>
</feature>
<protein>
    <submittedName>
        <fullName evidence="9">Major facilitator superfamily domain-containing protein 6</fullName>
    </submittedName>
</protein>
<dbReference type="Gene3D" id="1.20.1250.20">
    <property type="entry name" value="MFS general substrate transporter like domains"/>
    <property type="match status" value="3"/>
</dbReference>
<comment type="similarity">
    <text evidence="2">Belongs to the major facilitator superfamily. MFSD6 family.</text>
</comment>
<reference evidence="9 10" key="1">
    <citation type="submission" date="2019-07" db="EMBL/GenBank/DDBJ databases">
        <title>Draft genome assembly of a fouling barnacle, Amphibalanus amphitrite (Darwin, 1854): The first reference genome for Thecostraca.</title>
        <authorList>
            <person name="Kim W."/>
        </authorList>
    </citation>
    <scope>NUCLEOTIDE SEQUENCE [LARGE SCALE GENOMIC DNA]</scope>
    <source>
        <strain evidence="9">SNU_AA5</strain>
        <tissue evidence="9">Soma without cirri and trophi</tissue>
    </source>
</reference>
<comment type="subcellular location">
    <subcellularLocation>
        <location evidence="1">Membrane</location>
        <topology evidence="1">Multi-pass membrane protein</topology>
    </subcellularLocation>
</comment>
<evidence type="ECO:0000256" key="1">
    <source>
        <dbReference type="ARBA" id="ARBA00004141"/>
    </source>
</evidence>
<dbReference type="GO" id="GO:0016020">
    <property type="term" value="C:membrane"/>
    <property type="evidence" value="ECO:0007669"/>
    <property type="project" value="UniProtKB-SubCell"/>
</dbReference>
<organism evidence="9 10">
    <name type="scientific">Amphibalanus amphitrite</name>
    <name type="common">Striped barnacle</name>
    <name type="synonym">Balanus amphitrite</name>
    <dbReference type="NCBI Taxonomy" id="1232801"/>
    <lineage>
        <taxon>Eukaryota</taxon>
        <taxon>Metazoa</taxon>
        <taxon>Ecdysozoa</taxon>
        <taxon>Arthropoda</taxon>
        <taxon>Crustacea</taxon>
        <taxon>Multicrustacea</taxon>
        <taxon>Cirripedia</taxon>
        <taxon>Thoracica</taxon>
        <taxon>Thoracicalcarea</taxon>
        <taxon>Balanomorpha</taxon>
        <taxon>Balanoidea</taxon>
        <taxon>Balanidae</taxon>
        <taxon>Amphibalaninae</taxon>
        <taxon>Amphibalanus</taxon>
    </lineage>
</organism>
<keyword evidence="5 7" id="KW-0472">Membrane</keyword>
<feature type="transmembrane region" description="Helical" evidence="7">
    <location>
        <begin position="313"/>
        <end position="330"/>
    </location>
</feature>
<dbReference type="InterPro" id="IPR024989">
    <property type="entry name" value="MFS_assoc_dom"/>
</dbReference>
<dbReference type="InterPro" id="IPR051717">
    <property type="entry name" value="MFS_MFSD6"/>
</dbReference>
<feature type="region of interest" description="Disordered" evidence="6">
    <location>
        <begin position="1"/>
        <end position="36"/>
    </location>
</feature>
<dbReference type="SUPFAM" id="SSF103473">
    <property type="entry name" value="MFS general substrate transporter"/>
    <property type="match status" value="2"/>
</dbReference>
<evidence type="ECO:0000256" key="6">
    <source>
        <dbReference type="SAM" id="MobiDB-lite"/>
    </source>
</evidence>
<feature type="transmembrane region" description="Helical" evidence="7">
    <location>
        <begin position="78"/>
        <end position="98"/>
    </location>
</feature>
<dbReference type="EMBL" id="VIIS01001237">
    <property type="protein sequence ID" value="KAF0300722.1"/>
    <property type="molecule type" value="Genomic_DNA"/>
</dbReference>
<evidence type="ECO:0000256" key="3">
    <source>
        <dbReference type="ARBA" id="ARBA00022692"/>
    </source>
</evidence>
<feature type="domain" description="Major facilitator superfamily associated" evidence="8">
    <location>
        <begin position="76"/>
        <end position="609"/>
    </location>
</feature>
<feature type="transmembrane region" description="Helical" evidence="7">
    <location>
        <begin position="488"/>
        <end position="506"/>
    </location>
</feature>
<evidence type="ECO:0000259" key="8">
    <source>
        <dbReference type="Pfam" id="PF12832"/>
    </source>
</evidence>
<keyword evidence="4 7" id="KW-1133">Transmembrane helix</keyword>
<evidence type="ECO:0000256" key="5">
    <source>
        <dbReference type="ARBA" id="ARBA00023136"/>
    </source>
</evidence>
<dbReference type="OrthoDB" id="5989317at2759"/>
<feature type="transmembrane region" description="Helical" evidence="7">
    <location>
        <begin position="518"/>
        <end position="535"/>
    </location>
</feature>
<proteinExistence type="inferred from homology"/>
<dbReference type="Proteomes" id="UP000440578">
    <property type="component" value="Unassembled WGS sequence"/>
</dbReference>
<dbReference type="PANTHER" id="PTHR16172">
    <property type="entry name" value="MAJOR FACILITATOR SUPERFAMILY DOMAIN-CONTAINING PROTEIN 6-LIKE"/>
    <property type="match status" value="1"/>
</dbReference>
<sequence length="793" mass="88623">MQDAHYAAYAEPAEEPPRQPLRPAPAGARPFVDVDASGAVDPNAYPEPKESTHKVRGRSDVLHMLFDTANQDLVISKAFYFCFYSAFGSLFPLMAVYFKQMGMNAGQCGILIGVRPIVEFLSTPFWAGLAERYRKGKTMLIAALGCWIFFTMMLSFCQPNAAACVVYNQTHNHYSLEDKRVYKRSVASAWDGPEPAGSDEVPFALHLVDDTGAADRDSLSRRRREITVDHIAGQSPREMTFVANYDKSKHETLRAPPFSSIAYNVKDIQKVFFLTFLLVTLGEFFSAPAITLADSVVLTYLGDDTDHYGRQRMFGSIGWGLAMFFVGIALDHSTSFTRHPCTPHAGERNYTICFATFSVLMGCALIIATQFKFDYSQEEQPEKEPTAEEKYEASLPPVKDWQKPQPEPQQSQRDAIREAMKSLPQLKSRVFANTMMKTPEWTIVFNKLKNVRCMAFLFISWWMGIGMGLIFAFLFWHLQDFGGTPTVFGIASIINHISEIFAYFFCFRLINQYGHVKILCLGLTANVLRFLYISWLTNPWWVLPFELIQGITHASTWAACVSYLNHAVPENRQSAQGVLQVIQHALGKGSGAIFGGIMINYIGSQVTFRIYGFLSLLVLALFVFINYYKKDTGFQTNLDPSEDPRQMADEGGALAPHGVPASPMPRALSSSRLHDQDPGYGSTNYRAQDGTLAPPGGGGNGGGYNYAALKTTNPHNPFLPLNNNEEKLRLDAIATEKYADEPADCSFTRRNFKEFTDTYNRQLRDGMVVKAPQPQLIYHAPQPESAGAAAYAW</sequence>
<keyword evidence="10" id="KW-1185">Reference proteome</keyword>
<evidence type="ECO:0000256" key="4">
    <source>
        <dbReference type="ARBA" id="ARBA00022989"/>
    </source>
</evidence>